<feature type="region of interest" description="Disordered" evidence="1">
    <location>
        <begin position="400"/>
        <end position="419"/>
    </location>
</feature>
<keyword evidence="2" id="KW-1133">Transmembrane helix</keyword>
<feature type="transmembrane region" description="Helical" evidence="2">
    <location>
        <begin position="110"/>
        <end position="127"/>
    </location>
</feature>
<feature type="transmembrane region" description="Helical" evidence="2">
    <location>
        <begin position="254"/>
        <end position="276"/>
    </location>
</feature>
<dbReference type="PANTHER" id="PTHR23542:SF1">
    <property type="entry name" value="MAJOR FACILITATOR SUPERFAMILY (MFS) PROFILE DOMAIN-CONTAINING PROTEIN"/>
    <property type="match status" value="1"/>
</dbReference>
<keyword evidence="4" id="KW-1185">Reference proteome</keyword>
<dbReference type="SUPFAM" id="SSF103473">
    <property type="entry name" value="MFS general substrate transporter"/>
    <property type="match status" value="1"/>
</dbReference>
<feature type="transmembrane region" description="Helical" evidence="2">
    <location>
        <begin position="373"/>
        <end position="395"/>
    </location>
</feature>
<feature type="transmembrane region" description="Helical" evidence="2">
    <location>
        <begin position="311"/>
        <end position="333"/>
    </location>
</feature>
<dbReference type="Proteomes" id="UP000318297">
    <property type="component" value="Unassembled WGS sequence"/>
</dbReference>
<feature type="transmembrane region" description="Helical" evidence="2">
    <location>
        <begin position="84"/>
        <end position="104"/>
    </location>
</feature>
<reference evidence="3 4" key="1">
    <citation type="submission" date="2019-06" db="EMBL/GenBank/DDBJ databases">
        <title>Sequencing the genomes of 1000 actinobacteria strains.</title>
        <authorList>
            <person name="Klenk H.-P."/>
        </authorList>
    </citation>
    <scope>NUCLEOTIDE SEQUENCE [LARGE SCALE GENOMIC DNA]</scope>
    <source>
        <strain evidence="3 4">DSM 19560</strain>
    </source>
</reference>
<evidence type="ECO:0000313" key="3">
    <source>
        <dbReference type="EMBL" id="TWE10221.1"/>
    </source>
</evidence>
<feature type="compositionally biased region" description="Polar residues" evidence="1">
    <location>
        <begin position="400"/>
        <end position="411"/>
    </location>
</feature>
<feature type="transmembrane region" description="Helical" evidence="2">
    <location>
        <begin position="345"/>
        <end position="367"/>
    </location>
</feature>
<protein>
    <submittedName>
        <fullName evidence="3">MFS transporter</fullName>
    </submittedName>
</protein>
<accession>A0A561E3Q6</accession>
<feature type="transmembrane region" description="Helical" evidence="2">
    <location>
        <begin position="288"/>
        <end position="305"/>
    </location>
</feature>
<comment type="caution">
    <text evidence="3">The sequence shown here is derived from an EMBL/GenBank/DDBJ whole genome shotgun (WGS) entry which is preliminary data.</text>
</comment>
<feature type="transmembrane region" description="Helical" evidence="2">
    <location>
        <begin position="223"/>
        <end position="248"/>
    </location>
</feature>
<feature type="transmembrane region" description="Helical" evidence="2">
    <location>
        <begin position="175"/>
        <end position="194"/>
    </location>
</feature>
<evidence type="ECO:0000313" key="4">
    <source>
        <dbReference type="Proteomes" id="UP000318297"/>
    </source>
</evidence>
<dbReference type="PANTHER" id="PTHR23542">
    <property type="match status" value="1"/>
</dbReference>
<dbReference type="EMBL" id="VIVQ01000002">
    <property type="protein sequence ID" value="TWE10221.1"/>
    <property type="molecule type" value="Genomic_DNA"/>
</dbReference>
<keyword evidence="2" id="KW-0812">Transmembrane</keyword>
<dbReference type="RefSeq" id="WP_145229021.1">
    <property type="nucleotide sequence ID" value="NZ_VIVQ01000002.1"/>
</dbReference>
<organism evidence="3 4">
    <name type="scientific">Rudaeicoccus suwonensis</name>
    <dbReference type="NCBI Taxonomy" id="657409"/>
    <lineage>
        <taxon>Bacteria</taxon>
        <taxon>Bacillati</taxon>
        <taxon>Actinomycetota</taxon>
        <taxon>Actinomycetes</taxon>
        <taxon>Micrococcales</taxon>
        <taxon>Dermacoccaceae</taxon>
        <taxon>Rudaeicoccus</taxon>
    </lineage>
</organism>
<dbReference type="Pfam" id="PF07690">
    <property type="entry name" value="MFS_1"/>
    <property type="match status" value="1"/>
</dbReference>
<dbReference type="AlphaFoldDB" id="A0A561E3Q6"/>
<evidence type="ECO:0000256" key="1">
    <source>
        <dbReference type="SAM" id="MobiDB-lite"/>
    </source>
</evidence>
<dbReference type="OrthoDB" id="5243516at2"/>
<evidence type="ECO:0000256" key="2">
    <source>
        <dbReference type="SAM" id="Phobius"/>
    </source>
</evidence>
<feature type="transmembrane region" description="Helical" evidence="2">
    <location>
        <begin position="147"/>
        <end position="169"/>
    </location>
</feature>
<proteinExistence type="predicted"/>
<dbReference type="Gene3D" id="1.20.1250.20">
    <property type="entry name" value="MFS general substrate transporter like domains"/>
    <property type="match status" value="1"/>
</dbReference>
<keyword evidence="2" id="KW-0472">Membrane</keyword>
<dbReference type="InterPro" id="IPR036259">
    <property type="entry name" value="MFS_trans_sf"/>
</dbReference>
<gene>
    <name evidence="3" type="ORF">BKA23_2574</name>
</gene>
<sequence>MTGTTRVGSYRNLLTQPGVPRVMALADLGRLGYAMLPLLFLFTIADGSSSFTTAATAMAGFGFASFTMPAKGHLIDRFGQPRSLTAMAALSGAALLTVAVIDITKTSTPPVVWIVLAVVVGLCAPPLGPSVRAQWRRIAPDHLDSAYALDATIEELLWLLGPALAGVLISTAPPAVGLLLVPPVLMIGAIGLATSQWRPPQQRMNPAESSASNTRPVAMNRRLWPVLITMLGTGLGGSLLIIGIAAAANHRGHRVLAAVADVALGVGGVVGGVVWGKLRRTARAGRSMKVLLLISGSAALLVAVFKDSPVTVAALILAGAASAPIWVVAYQAADDAVATAKRTEASTWVTTIANLGTSAGTAVGGFVSARTNFTFTLLMPAGVMTLTAVVTSIMWTRVSSTNSSPQQTGQNEVVHEMPK</sequence>
<dbReference type="GO" id="GO:0022857">
    <property type="term" value="F:transmembrane transporter activity"/>
    <property type="evidence" value="ECO:0007669"/>
    <property type="project" value="InterPro"/>
</dbReference>
<dbReference type="InterPro" id="IPR011701">
    <property type="entry name" value="MFS"/>
</dbReference>
<name>A0A561E3Q6_9MICO</name>